<dbReference type="EMBL" id="LNYJ01000011">
    <property type="protein sequence ID" value="KTD17709.1"/>
    <property type="molecule type" value="Genomic_DNA"/>
</dbReference>
<organism evidence="1 2">
    <name type="scientific">Legionella jordanis</name>
    <dbReference type="NCBI Taxonomy" id="456"/>
    <lineage>
        <taxon>Bacteria</taxon>
        <taxon>Pseudomonadati</taxon>
        <taxon>Pseudomonadota</taxon>
        <taxon>Gammaproteobacteria</taxon>
        <taxon>Legionellales</taxon>
        <taxon>Legionellaceae</taxon>
        <taxon>Legionella</taxon>
    </lineage>
</organism>
<protein>
    <submittedName>
        <fullName evidence="1">Uncharacterized protein</fullName>
    </submittedName>
</protein>
<dbReference type="AlphaFoldDB" id="A0A0W0VCV7"/>
<gene>
    <name evidence="1" type="ORF">Ljor_2015</name>
</gene>
<reference evidence="1 2" key="1">
    <citation type="submission" date="2015-11" db="EMBL/GenBank/DDBJ databases">
        <title>Genomic analysis of 38 Legionella species identifies large and diverse effector repertoires.</title>
        <authorList>
            <person name="Burstein D."/>
            <person name="Amaro F."/>
            <person name="Zusman T."/>
            <person name="Lifshitz Z."/>
            <person name="Cohen O."/>
            <person name="Gilbert J.A."/>
            <person name="Pupko T."/>
            <person name="Shuman H.A."/>
            <person name="Segal G."/>
        </authorList>
    </citation>
    <scope>NUCLEOTIDE SEQUENCE [LARGE SCALE GENOMIC DNA]</scope>
    <source>
        <strain evidence="1 2">BL-540</strain>
    </source>
</reference>
<dbReference type="Proteomes" id="UP000055035">
    <property type="component" value="Unassembled WGS sequence"/>
</dbReference>
<keyword evidence="2" id="KW-1185">Reference proteome</keyword>
<evidence type="ECO:0000313" key="1">
    <source>
        <dbReference type="EMBL" id="KTD17709.1"/>
    </source>
</evidence>
<dbReference type="PATRIC" id="fig|456.5.peg.2155"/>
<accession>A0A0W0VCV7</accession>
<proteinExistence type="predicted"/>
<evidence type="ECO:0000313" key="2">
    <source>
        <dbReference type="Proteomes" id="UP000055035"/>
    </source>
</evidence>
<sequence>MDERLTVHHQNSGNILTPLRAIIEQALVDQYIKENPLIALLLISYLTTKLKKVITSLIHSVLMR</sequence>
<name>A0A0W0VCV7_9GAMM</name>
<comment type="caution">
    <text evidence="1">The sequence shown here is derived from an EMBL/GenBank/DDBJ whole genome shotgun (WGS) entry which is preliminary data.</text>
</comment>